<reference evidence="1" key="1">
    <citation type="journal article" date="2020" name="mSystems">
        <title>Genome- and Community-Level Interaction Insights into Carbon Utilization and Element Cycling Functions of Hydrothermarchaeota in Hydrothermal Sediment.</title>
        <authorList>
            <person name="Zhou Z."/>
            <person name="Liu Y."/>
            <person name="Xu W."/>
            <person name="Pan J."/>
            <person name="Luo Z.H."/>
            <person name="Li M."/>
        </authorList>
    </citation>
    <scope>NUCLEOTIDE SEQUENCE [LARGE SCALE GENOMIC DNA]</scope>
    <source>
        <strain evidence="1">SpSt-1038</strain>
    </source>
</reference>
<dbReference type="EMBL" id="DRVT01000055">
    <property type="protein sequence ID" value="HHI49483.1"/>
    <property type="molecule type" value="Genomic_DNA"/>
</dbReference>
<organism evidence="1">
    <name type="scientific">Candidatus Methanosuratincola petrocarbonis</name>
    <name type="common">ex Vanwonterghem et al. 2016</name>
    <dbReference type="NCBI Taxonomy" id="1867261"/>
    <lineage>
        <taxon>Archaea</taxon>
        <taxon>Thermoproteota</taxon>
        <taxon>Methanosuratincolia</taxon>
        <taxon>Candidatus Methanomethylicales</taxon>
        <taxon>Candidatus Methanomethylicaceae</taxon>
        <taxon>Candidatus Methanosuratincola (ex Vanwonterghem et al. 2016)</taxon>
    </lineage>
</organism>
<dbReference type="InterPro" id="IPR008482">
    <property type="entry name" value="DUF763"/>
</dbReference>
<name>A0A7J3V1H1_9CREN</name>
<gene>
    <name evidence="1" type="ORF">ENL91_04850</name>
</gene>
<protein>
    <submittedName>
        <fullName evidence="1">DUF763 domain-containing protein</fullName>
    </submittedName>
</protein>
<dbReference type="PANTHER" id="PTHR38597">
    <property type="entry name" value="BLL3834 PROTEIN"/>
    <property type="match status" value="1"/>
</dbReference>
<accession>A0A7J3V1H1</accession>
<proteinExistence type="predicted"/>
<dbReference type="AlphaFoldDB" id="A0A7J3V1H1"/>
<dbReference type="Pfam" id="PF05559">
    <property type="entry name" value="DUF763"/>
    <property type="match status" value="1"/>
</dbReference>
<dbReference type="PANTHER" id="PTHR38597:SF1">
    <property type="entry name" value="BLL3834 PROTEIN"/>
    <property type="match status" value="1"/>
</dbReference>
<comment type="caution">
    <text evidence="1">The sequence shown here is derived from an EMBL/GenBank/DDBJ whole genome shotgun (WGS) entry which is preliminary data.</text>
</comment>
<evidence type="ECO:0000313" key="1">
    <source>
        <dbReference type="EMBL" id="HHI49483.1"/>
    </source>
</evidence>
<sequence>MPRTGTAQLPLHGGWAPHWLVSRMKSLARGIVLIMVDEFGKDELLRRLSDPFWFQSLGCVLGFDWHSSGVTTVTTSVLKSAIVPEETGIAICGGKGRHSRETLDEISLLGDKFGLSTAKIESLKHASRMGAKVDTAAIQAGYALYHHCFVFTEDGKWIIVQQGLNAEKKMARRFHWASESMGSFVVEPHKAIVGIDEGTVLNMVARESEGCRAASVDLAREPPGKLRNSIVTLRDPLQKTLGEWTGERMLIMPWNINWKAMERAYNSQPKNYEELLGLEGIGPSTVKGLALVSELIYGEAPSWKDPVKYSFAFGGKDGVPFPVRRKEMDEAIEILRLAVESAKLGERERQGALRRLSELERSGLRPGSAPLIHWHDD</sequence>